<organism evidence="6 7">
    <name type="scientific">Leucocoprinus leucothites</name>
    <dbReference type="NCBI Taxonomy" id="201217"/>
    <lineage>
        <taxon>Eukaryota</taxon>
        <taxon>Fungi</taxon>
        <taxon>Dikarya</taxon>
        <taxon>Basidiomycota</taxon>
        <taxon>Agaricomycotina</taxon>
        <taxon>Agaricomycetes</taxon>
        <taxon>Agaricomycetidae</taxon>
        <taxon>Agaricales</taxon>
        <taxon>Agaricineae</taxon>
        <taxon>Agaricaceae</taxon>
        <taxon>Leucocoprinus</taxon>
    </lineage>
</organism>
<comment type="catalytic activity">
    <reaction evidence="3">
        <text>a diacylglycerol + H2O = a monoacylglycerol + a fatty acid + H(+)</text>
        <dbReference type="Rhea" id="RHEA:32731"/>
        <dbReference type="ChEBI" id="CHEBI:15377"/>
        <dbReference type="ChEBI" id="CHEBI:15378"/>
        <dbReference type="ChEBI" id="CHEBI:17408"/>
        <dbReference type="ChEBI" id="CHEBI:18035"/>
        <dbReference type="ChEBI" id="CHEBI:28868"/>
    </reaction>
</comment>
<dbReference type="GO" id="GO:0006629">
    <property type="term" value="P:lipid metabolic process"/>
    <property type="evidence" value="ECO:0007669"/>
    <property type="project" value="InterPro"/>
</dbReference>
<dbReference type="OrthoDB" id="426718at2759"/>
<protein>
    <recommendedName>
        <fullName evidence="5">Fungal lipase-type domain-containing protein</fullName>
    </recommendedName>
</protein>
<sequence length="535" mass="59913">MGVFPIFQGFSKKAWERSEFTETQQRMYTAEKLENFRWISKLVATYSKYELREKDAVEEELCQWLREVGQFAEVAYATPPLELLLKHFDSLNQPGFPFEGYYALSPCPYITAALPIHSSLPASNLRAQGYFATSSGVRLLKSIKGQVAKLPATVFSRWIHEHDCLGLTRQEEVDQEARNRCKCSRRRQQIIISICGTSSLQQAIHDLRAIRRSHPGAPGKDGAAVHTGFWDLYQGMKPALLDGIDKGLRMSPLKGDDQLDALEAQCCGSIADRDVQRELVVTGHSMGGAIAHLLCLDLLSPTLDSPGSTPAQFSQLDRPPGLTTLTSRDDIAGRLTGCSDESFLRQSGLESLEIITFGEPRTGNQALVDYWVTLKKRHQDEFGIPVREWCVKAYNDGVTSLPLMKFGYRHFSQEPLYTVNGKVYRVPSDERECALFRVAPSGSASTSSPSCQTASDVDCPAEPNTTLPQAVALYPTINATTNSSIPLSPLGGHNYYNERDLEGRYLRRMEWLERSGFNQDGWEERYREIIKSHPT</sequence>
<dbReference type="CDD" id="cd00519">
    <property type="entry name" value="Lipase_3"/>
    <property type="match status" value="1"/>
</dbReference>
<accession>A0A8H5G1Y4</accession>
<evidence type="ECO:0000313" key="7">
    <source>
        <dbReference type="Proteomes" id="UP000559027"/>
    </source>
</evidence>
<dbReference type="PANTHER" id="PTHR45856:SF24">
    <property type="entry name" value="FUNGAL LIPASE-LIKE DOMAIN-CONTAINING PROTEIN"/>
    <property type="match status" value="1"/>
</dbReference>
<dbReference type="Proteomes" id="UP000559027">
    <property type="component" value="Unassembled WGS sequence"/>
</dbReference>
<reference evidence="6 7" key="1">
    <citation type="journal article" date="2020" name="ISME J.">
        <title>Uncovering the hidden diversity of litter-decomposition mechanisms in mushroom-forming fungi.</title>
        <authorList>
            <person name="Floudas D."/>
            <person name="Bentzer J."/>
            <person name="Ahren D."/>
            <person name="Johansson T."/>
            <person name="Persson P."/>
            <person name="Tunlid A."/>
        </authorList>
    </citation>
    <scope>NUCLEOTIDE SEQUENCE [LARGE SCALE GENOMIC DNA]</scope>
    <source>
        <strain evidence="6 7">CBS 146.42</strain>
    </source>
</reference>
<dbReference type="PANTHER" id="PTHR45856">
    <property type="entry name" value="ALPHA/BETA-HYDROLASES SUPERFAMILY PROTEIN"/>
    <property type="match status" value="1"/>
</dbReference>
<comment type="caution">
    <text evidence="6">The sequence shown here is derived from an EMBL/GenBank/DDBJ whole genome shotgun (WGS) entry which is preliminary data.</text>
</comment>
<evidence type="ECO:0000256" key="4">
    <source>
        <dbReference type="ARBA" id="ARBA00048461"/>
    </source>
</evidence>
<comment type="catalytic activity">
    <reaction evidence="4">
        <text>a monoacylglycerol + H2O = glycerol + a fatty acid + H(+)</text>
        <dbReference type="Rhea" id="RHEA:15245"/>
        <dbReference type="ChEBI" id="CHEBI:15377"/>
        <dbReference type="ChEBI" id="CHEBI:15378"/>
        <dbReference type="ChEBI" id="CHEBI:17408"/>
        <dbReference type="ChEBI" id="CHEBI:17754"/>
        <dbReference type="ChEBI" id="CHEBI:28868"/>
    </reaction>
</comment>
<dbReference type="Gene3D" id="3.40.50.1820">
    <property type="entry name" value="alpha/beta hydrolase"/>
    <property type="match status" value="1"/>
</dbReference>
<dbReference type="Pfam" id="PF01764">
    <property type="entry name" value="Lipase_3"/>
    <property type="match status" value="1"/>
</dbReference>
<comment type="similarity">
    <text evidence="2">Belongs to the AB hydrolase superfamily. Lipase family. Class 3 subfamily.</text>
</comment>
<evidence type="ECO:0000256" key="1">
    <source>
        <dbReference type="ARBA" id="ARBA00023157"/>
    </source>
</evidence>
<dbReference type="InterPro" id="IPR029058">
    <property type="entry name" value="AB_hydrolase_fold"/>
</dbReference>
<evidence type="ECO:0000259" key="5">
    <source>
        <dbReference type="Pfam" id="PF01764"/>
    </source>
</evidence>
<evidence type="ECO:0000256" key="2">
    <source>
        <dbReference type="ARBA" id="ARBA00043996"/>
    </source>
</evidence>
<evidence type="ECO:0000256" key="3">
    <source>
        <dbReference type="ARBA" id="ARBA00047591"/>
    </source>
</evidence>
<keyword evidence="7" id="KW-1185">Reference proteome</keyword>
<dbReference type="AlphaFoldDB" id="A0A8H5G1Y4"/>
<dbReference type="EMBL" id="JAACJO010000006">
    <property type="protein sequence ID" value="KAF5356862.1"/>
    <property type="molecule type" value="Genomic_DNA"/>
</dbReference>
<dbReference type="SUPFAM" id="SSF53474">
    <property type="entry name" value="alpha/beta-Hydrolases"/>
    <property type="match status" value="1"/>
</dbReference>
<evidence type="ECO:0000313" key="6">
    <source>
        <dbReference type="EMBL" id="KAF5356862.1"/>
    </source>
</evidence>
<dbReference type="InterPro" id="IPR002921">
    <property type="entry name" value="Fungal_lipase-type"/>
</dbReference>
<keyword evidence="1" id="KW-1015">Disulfide bond</keyword>
<name>A0A8H5G1Y4_9AGAR</name>
<dbReference type="InterPro" id="IPR051218">
    <property type="entry name" value="Sec_MonoDiacylglyc_Lipase"/>
</dbReference>
<gene>
    <name evidence="6" type="ORF">D9756_006448</name>
</gene>
<proteinExistence type="inferred from homology"/>
<feature type="domain" description="Fungal lipase-type" evidence="5">
    <location>
        <begin position="192"/>
        <end position="300"/>
    </location>
</feature>